<feature type="compositionally biased region" description="Polar residues" evidence="1">
    <location>
        <begin position="47"/>
        <end position="68"/>
    </location>
</feature>
<feature type="compositionally biased region" description="Basic and acidic residues" evidence="1">
    <location>
        <begin position="119"/>
        <end position="129"/>
    </location>
</feature>
<dbReference type="Proteomes" id="UP000039324">
    <property type="component" value="Unassembled WGS sequence"/>
</dbReference>
<reference evidence="2 4" key="1">
    <citation type="submission" date="2015-02" db="EMBL/GenBank/DDBJ databases">
        <authorList>
            <person name="Chooi Y.-H."/>
        </authorList>
    </citation>
    <scope>NUCLEOTIDE SEQUENCE [LARGE SCALE GENOMIC DNA]</scope>
    <source>
        <strain evidence="2">E3</strain>
    </source>
</reference>
<reference evidence="3 5" key="2">
    <citation type="submission" date="2018-03" db="EMBL/GenBank/DDBJ databases">
        <authorList>
            <person name="Fogelqvist J."/>
        </authorList>
    </citation>
    <scope>NUCLEOTIDE SEQUENCE [LARGE SCALE GENOMIC DNA]</scope>
</reference>
<feature type="region of interest" description="Disordered" evidence="1">
    <location>
        <begin position="1"/>
        <end position="81"/>
    </location>
</feature>
<evidence type="ECO:0000313" key="2">
    <source>
        <dbReference type="EMBL" id="CEO98782.1"/>
    </source>
</evidence>
<keyword evidence="3" id="KW-0496">Mitochondrion</keyword>
<dbReference type="AlphaFoldDB" id="A0A0G4IU71"/>
<geneLocation type="mitochondrion" evidence="3"/>
<keyword evidence="4" id="KW-1185">Reference proteome</keyword>
<evidence type="ECO:0000313" key="5">
    <source>
        <dbReference type="Proteomes" id="UP000290189"/>
    </source>
</evidence>
<name>A0A0G4IU71_PLABS</name>
<evidence type="ECO:0000313" key="3">
    <source>
        <dbReference type="EMBL" id="SPR00590.1"/>
    </source>
</evidence>
<dbReference type="Proteomes" id="UP000290189">
    <property type="component" value="Unassembled WGS sequence"/>
</dbReference>
<protein>
    <submittedName>
        <fullName evidence="2">Uncharacterized protein</fullName>
    </submittedName>
</protein>
<dbReference type="EMBL" id="OVEO01000014">
    <property type="protein sequence ID" value="SPR00590.1"/>
    <property type="molecule type" value="Genomic_DNA"/>
</dbReference>
<organism evidence="2 4">
    <name type="scientific">Plasmodiophora brassicae</name>
    <name type="common">Clubroot disease agent</name>
    <dbReference type="NCBI Taxonomy" id="37360"/>
    <lineage>
        <taxon>Eukaryota</taxon>
        <taxon>Sar</taxon>
        <taxon>Rhizaria</taxon>
        <taxon>Endomyxa</taxon>
        <taxon>Phytomyxea</taxon>
        <taxon>Plasmodiophorida</taxon>
        <taxon>Plasmodiophoridae</taxon>
        <taxon>Plasmodiophora</taxon>
    </lineage>
</organism>
<feature type="region of interest" description="Disordered" evidence="1">
    <location>
        <begin position="119"/>
        <end position="142"/>
    </location>
</feature>
<evidence type="ECO:0000313" key="4">
    <source>
        <dbReference type="Proteomes" id="UP000039324"/>
    </source>
</evidence>
<feature type="region of interest" description="Disordered" evidence="1">
    <location>
        <begin position="166"/>
        <end position="189"/>
    </location>
</feature>
<evidence type="ECO:0000256" key="1">
    <source>
        <dbReference type="SAM" id="MobiDB-lite"/>
    </source>
</evidence>
<accession>A0A0G4IU71</accession>
<dbReference type="EMBL" id="CDSF01000087">
    <property type="protein sequence ID" value="CEO98782.1"/>
    <property type="molecule type" value="Genomic_DNA"/>
</dbReference>
<feature type="compositionally biased region" description="Basic and acidic residues" evidence="1">
    <location>
        <begin position="172"/>
        <end position="182"/>
    </location>
</feature>
<sequence length="212" mass="23523">MPSTSSSPHEGAQRERRRLSSSASGVRTPTVRYNRALASPALAGRHVSNSPTSTPLRTLTEASTQTQGEGAGHPLRHSDDALIDLSPRPEIDLDLDSLMAIAQENVRLQTQLADMTSQIEREGARRQEEQPVSPVDVDPEREQHRQVVADLERRVADLERDNARLSRQLADANRDREAERSKSTRLSQQLQSVRNATIGTWLFDGTCDGIAW</sequence>
<gene>
    <name evidence="2" type="ORF">PBRA_006896</name>
    <name evidence="3" type="ORF">PLBR_LOCUS7805</name>
</gene>
<proteinExistence type="predicted"/>